<proteinExistence type="predicted"/>
<gene>
    <name evidence="1" type="ORF">Vafri_20943</name>
</gene>
<protein>
    <submittedName>
        <fullName evidence="1">Uncharacterized protein</fullName>
    </submittedName>
</protein>
<comment type="caution">
    <text evidence="1">The sequence shown here is derived from an EMBL/GenBank/DDBJ whole genome shotgun (WGS) entry which is preliminary data.</text>
</comment>
<evidence type="ECO:0000313" key="1">
    <source>
        <dbReference type="EMBL" id="GIL67580.1"/>
    </source>
</evidence>
<dbReference type="Proteomes" id="UP000747399">
    <property type="component" value="Unassembled WGS sequence"/>
</dbReference>
<reference evidence="1" key="1">
    <citation type="journal article" date="2021" name="Proc. Natl. Acad. Sci. U.S.A.">
        <title>Three genomes in the algal genus Volvox reveal the fate of a haploid sex-determining region after a transition to homothallism.</title>
        <authorList>
            <person name="Yamamoto K."/>
            <person name="Hamaji T."/>
            <person name="Kawai-Toyooka H."/>
            <person name="Matsuzaki R."/>
            <person name="Takahashi F."/>
            <person name="Nishimura Y."/>
            <person name="Kawachi M."/>
            <person name="Noguchi H."/>
            <person name="Minakuchi Y."/>
            <person name="Umen J.G."/>
            <person name="Toyoda A."/>
            <person name="Nozaki H."/>
        </authorList>
    </citation>
    <scope>NUCLEOTIDE SEQUENCE</scope>
    <source>
        <strain evidence="1">NIES-3780</strain>
    </source>
</reference>
<name>A0A8J4BXX8_9CHLO</name>
<dbReference type="EMBL" id="BNCO01000100">
    <property type="protein sequence ID" value="GIL67580.1"/>
    <property type="molecule type" value="Genomic_DNA"/>
</dbReference>
<keyword evidence="2" id="KW-1185">Reference proteome</keyword>
<dbReference type="AlphaFoldDB" id="A0A8J4BXX8"/>
<sequence length="169" mass="18437">MYPEKAAKHCTMCGCDATRLSNASRTLSRTSSGVELTRILTATGLPRQSPAYTRPPEPLPIQESWVSSPWSGSKLLSWVKVAAAAATAAAAVALELRTSWDMLERINRMCSILTNVLKTEFEMWVSNFMDRLGGAEIGLKALEARARAGAGSQSFWMLVWGAVDMELGR</sequence>
<evidence type="ECO:0000313" key="2">
    <source>
        <dbReference type="Proteomes" id="UP000747399"/>
    </source>
</evidence>
<organism evidence="1 2">
    <name type="scientific">Volvox africanus</name>
    <dbReference type="NCBI Taxonomy" id="51714"/>
    <lineage>
        <taxon>Eukaryota</taxon>
        <taxon>Viridiplantae</taxon>
        <taxon>Chlorophyta</taxon>
        <taxon>core chlorophytes</taxon>
        <taxon>Chlorophyceae</taxon>
        <taxon>CS clade</taxon>
        <taxon>Chlamydomonadales</taxon>
        <taxon>Volvocaceae</taxon>
        <taxon>Volvox</taxon>
    </lineage>
</organism>
<accession>A0A8J4BXX8</accession>